<dbReference type="SUPFAM" id="SSF57667">
    <property type="entry name" value="beta-beta-alpha zinc fingers"/>
    <property type="match status" value="1"/>
</dbReference>
<dbReference type="Pfam" id="PF21884">
    <property type="entry name" value="ZUO1-like_ZHD"/>
    <property type="match status" value="1"/>
</dbReference>
<gene>
    <name evidence="5" type="ORF">CYLTODRAFT_421281</name>
</gene>
<protein>
    <submittedName>
        <fullName evidence="5">DnaJ-domain-containing protein</fullName>
    </submittedName>
</protein>
<dbReference type="Pfam" id="PF00096">
    <property type="entry name" value="zf-C2H2"/>
    <property type="match status" value="1"/>
</dbReference>
<dbReference type="PANTHER" id="PTHR44029">
    <property type="entry name" value="DNAJ HOMOLOG SUBFAMILY C MEMBER 21"/>
    <property type="match status" value="1"/>
</dbReference>
<evidence type="ECO:0000259" key="4">
    <source>
        <dbReference type="PROSITE" id="PS50157"/>
    </source>
</evidence>
<feature type="region of interest" description="Disordered" evidence="2">
    <location>
        <begin position="360"/>
        <end position="518"/>
    </location>
</feature>
<dbReference type="CDD" id="cd06257">
    <property type="entry name" value="DnaJ"/>
    <property type="match status" value="1"/>
</dbReference>
<dbReference type="Proteomes" id="UP000054007">
    <property type="component" value="Unassembled WGS sequence"/>
</dbReference>
<dbReference type="PROSITE" id="PS00636">
    <property type="entry name" value="DNAJ_1"/>
    <property type="match status" value="1"/>
</dbReference>
<dbReference type="PANTHER" id="PTHR44029:SF1">
    <property type="entry name" value="DNAJ HOMOLOG SUBFAMILY C MEMBER 21"/>
    <property type="match status" value="1"/>
</dbReference>
<dbReference type="PROSITE" id="PS00028">
    <property type="entry name" value="ZINC_FINGER_C2H2_1"/>
    <property type="match status" value="2"/>
</dbReference>
<dbReference type="Gene3D" id="1.10.287.110">
    <property type="entry name" value="DnaJ domain"/>
    <property type="match status" value="1"/>
</dbReference>
<dbReference type="InterPro" id="IPR054076">
    <property type="entry name" value="ZUO1-like_ZHD"/>
</dbReference>
<keyword evidence="1" id="KW-0863">Zinc-finger</keyword>
<dbReference type="SMART" id="SM00451">
    <property type="entry name" value="ZnF_U1"/>
    <property type="match status" value="1"/>
</dbReference>
<dbReference type="SMART" id="SM00271">
    <property type="entry name" value="DnaJ"/>
    <property type="match status" value="1"/>
</dbReference>
<dbReference type="InterPro" id="IPR003604">
    <property type="entry name" value="Matrin/U1-like-C_Znf_C2H2"/>
</dbReference>
<dbReference type="InterPro" id="IPR018253">
    <property type="entry name" value="DnaJ_domain_CS"/>
</dbReference>
<dbReference type="InterPro" id="IPR013087">
    <property type="entry name" value="Znf_C2H2_type"/>
</dbReference>
<organism evidence="5 6">
    <name type="scientific">Cylindrobasidium torrendii FP15055 ss-10</name>
    <dbReference type="NCBI Taxonomy" id="1314674"/>
    <lineage>
        <taxon>Eukaryota</taxon>
        <taxon>Fungi</taxon>
        <taxon>Dikarya</taxon>
        <taxon>Basidiomycota</taxon>
        <taxon>Agaricomycotina</taxon>
        <taxon>Agaricomycetes</taxon>
        <taxon>Agaricomycetidae</taxon>
        <taxon>Agaricales</taxon>
        <taxon>Marasmiineae</taxon>
        <taxon>Physalacriaceae</taxon>
        <taxon>Cylindrobasidium</taxon>
    </lineage>
</organism>
<dbReference type="PROSITE" id="PS50076">
    <property type="entry name" value="DNAJ_2"/>
    <property type="match status" value="1"/>
</dbReference>
<feature type="compositionally biased region" description="Acidic residues" evidence="2">
    <location>
        <begin position="360"/>
        <end position="392"/>
    </location>
</feature>
<accession>A0A0D7BEC9</accession>
<dbReference type="InterPro" id="IPR051964">
    <property type="entry name" value="Chaperone_stress_response"/>
</dbReference>
<dbReference type="PRINTS" id="PR00625">
    <property type="entry name" value="JDOMAIN"/>
</dbReference>
<keyword evidence="1" id="KW-0479">Metal-binding</keyword>
<dbReference type="GO" id="GO:0003676">
    <property type="term" value="F:nucleic acid binding"/>
    <property type="evidence" value="ECO:0007669"/>
    <property type="project" value="InterPro"/>
</dbReference>
<evidence type="ECO:0000256" key="2">
    <source>
        <dbReference type="SAM" id="MobiDB-lite"/>
    </source>
</evidence>
<dbReference type="GO" id="GO:0008270">
    <property type="term" value="F:zinc ion binding"/>
    <property type="evidence" value="ECO:0007669"/>
    <property type="project" value="UniProtKB-KW"/>
</dbReference>
<dbReference type="Pfam" id="PF00226">
    <property type="entry name" value="DnaJ"/>
    <property type="match status" value="1"/>
</dbReference>
<dbReference type="STRING" id="1314674.A0A0D7BEC9"/>
<feature type="region of interest" description="Disordered" evidence="2">
    <location>
        <begin position="544"/>
        <end position="574"/>
    </location>
</feature>
<dbReference type="OrthoDB" id="5894at2759"/>
<dbReference type="Pfam" id="PF12874">
    <property type="entry name" value="zf-met"/>
    <property type="match status" value="1"/>
</dbReference>
<evidence type="ECO:0000313" key="5">
    <source>
        <dbReference type="EMBL" id="KIY68828.1"/>
    </source>
</evidence>
<evidence type="ECO:0000259" key="3">
    <source>
        <dbReference type="PROSITE" id="PS50076"/>
    </source>
</evidence>
<dbReference type="EMBL" id="KN880495">
    <property type="protein sequence ID" value="KIY68828.1"/>
    <property type="molecule type" value="Genomic_DNA"/>
</dbReference>
<keyword evidence="1" id="KW-0862">Zinc</keyword>
<dbReference type="Gene3D" id="3.30.160.60">
    <property type="entry name" value="Classic Zinc Finger"/>
    <property type="match status" value="1"/>
</dbReference>
<proteinExistence type="predicted"/>
<dbReference type="InterPro" id="IPR036236">
    <property type="entry name" value="Znf_C2H2_sf"/>
</dbReference>
<dbReference type="PROSITE" id="PS50157">
    <property type="entry name" value="ZINC_FINGER_C2H2_2"/>
    <property type="match status" value="1"/>
</dbReference>
<feature type="domain" description="J" evidence="3">
    <location>
        <begin position="21"/>
        <end position="87"/>
    </location>
</feature>
<dbReference type="SMART" id="SM00355">
    <property type="entry name" value="ZnF_C2H2"/>
    <property type="match status" value="2"/>
</dbReference>
<feature type="domain" description="C2H2-type" evidence="4">
    <location>
        <begin position="321"/>
        <end position="350"/>
    </location>
</feature>
<reference evidence="5 6" key="1">
    <citation type="journal article" date="2015" name="Fungal Genet. Biol.">
        <title>Evolution of novel wood decay mechanisms in Agaricales revealed by the genome sequences of Fistulina hepatica and Cylindrobasidium torrendii.</title>
        <authorList>
            <person name="Floudas D."/>
            <person name="Held B.W."/>
            <person name="Riley R."/>
            <person name="Nagy L.G."/>
            <person name="Koehler G."/>
            <person name="Ransdell A.S."/>
            <person name="Younus H."/>
            <person name="Chow J."/>
            <person name="Chiniquy J."/>
            <person name="Lipzen A."/>
            <person name="Tritt A."/>
            <person name="Sun H."/>
            <person name="Haridas S."/>
            <person name="LaButti K."/>
            <person name="Ohm R.A."/>
            <person name="Kues U."/>
            <person name="Blanchette R.A."/>
            <person name="Grigoriev I.V."/>
            <person name="Minto R.E."/>
            <person name="Hibbett D.S."/>
        </authorList>
    </citation>
    <scope>NUCLEOTIDE SEQUENCE [LARGE SCALE GENOMIC DNA]</scope>
    <source>
        <strain evidence="5 6">FP15055 ss-10</strain>
    </source>
</reference>
<dbReference type="GO" id="GO:0005737">
    <property type="term" value="C:cytoplasm"/>
    <property type="evidence" value="ECO:0007669"/>
    <property type="project" value="TreeGrafter"/>
</dbReference>
<name>A0A0D7BEC9_9AGAR</name>
<evidence type="ECO:0000313" key="6">
    <source>
        <dbReference type="Proteomes" id="UP000054007"/>
    </source>
</evidence>
<sequence length="574" mass="64113">MGAGESKAQHGSEATTEAVMDYYTLLAVDENATSDEIKKAFRKLALVHHPDKNPNDIEGSTQRFAQMQQAYEVLMDDQERAWYDSHRASLIPEPDAETVFEDIKRGAPPPRARDRGLTTRHLALFFNVSVFSGFGEDDKGFYSIYRNLFARLQAEEAMVSDVELPSFGDSTWPWVPESKNQEDTAARSFYNVWMNFNTAKDFTWCEQWNLTEAPDRRVRRLMEKDNKKDREDARREYIDTVRSLAKFLRKRDPRYQAHLARQAASVVQNRASAPASGTATPQRARPQASAFVEQEWQKVQTHDMHADLDWAMEGGEDGEEWECVVCGKSFRSEAAWNSHERSKKHLKEVERLRFEMTAEDEDLGLNAVDDEDGEEVVEEEGDEEGEGDDAVEEVPPSPSPRATSPVNTEPAANGVGPDVDVDAEPQPPSSSSQKKAKTKKAAGEPLSKTARRRAKKNGDGDFLDIEKNMEVPSGSASPGLATDAPAEGVPVDEPEQLSKRDKRRAREAKKAEQEKLAGTQHKCNVCDMAYTSKTKLFAHIEESGHARADAGAAPPARGKKGSSKASRRQLNREV</sequence>
<dbReference type="InterPro" id="IPR001623">
    <property type="entry name" value="DnaJ_domain"/>
</dbReference>
<dbReference type="SUPFAM" id="SSF46565">
    <property type="entry name" value="Chaperone J-domain"/>
    <property type="match status" value="1"/>
</dbReference>
<keyword evidence="6" id="KW-1185">Reference proteome</keyword>
<feature type="compositionally biased region" description="Basic residues" evidence="2">
    <location>
        <begin position="557"/>
        <end position="574"/>
    </location>
</feature>
<evidence type="ECO:0000256" key="1">
    <source>
        <dbReference type="PROSITE-ProRule" id="PRU00042"/>
    </source>
</evidence>
<feature type="compositionally biased region" description="Basic and acidic residues" evidence="2">
    <location>
        <begin position="456"/>
        <end position="469"/>
    </location>
</feature>
<dbReference type="InterPro" id="IPR036869">
    <property type="entry name" value="J_dom_sf"/>
</dbReference>
<dbReference type="AlphaFoldDB" id="A0A0D7BEC9"/>